<dbReference type="Gene3D" id="3.90.400.10">
    <property type="entry name" value="Oligo-1,6-glucosidase, Domain 2"/>
    <property type="match status" value="1"/>
</dbReference>
<dbReference type="Gene3D" id="2.60.40.1180">
    <property type="entry name" value="Golgi alpha-mannosidase II"/>
    <property type="match status" value="1"/>
</dbReference>
<dbReference type="EMBL" id="FTPR01000001">
    <property type="protein sequence ID" value="SIT77388.1"/>
    <property type="molecule type" value="Genomic_DNA"/>
</dbReference>
<dbReference type="PANTHER" id="PTHR10357:SF213">
    <property type="entry name" value="ALPHA AMYLASE CATALYTIC REGION"/>
    <property type="match status" value="1"/>
</dbReference>
<keyword evidence="3" id="KW-1185">Reference proteome</keyword>
<dbReference type="Proteomes" id="UP000186997">
    <property type="component" value="Unassembled WGS sequence"/>
</dbReference>
<accession>A0A1R3WHM8</accession>
<evidence type="ECO:0000313" key="2">
    <source>
        <dbReference type="EMBL" id="SIT77388.1"/>
    </source>
</evidence>
<protein>
    <submittedName>
        <fullName evidence="2">Amylosucrase</fullName>
    </submittedName>
</protein>
<evidence type="ECO:0000313" key="3">
    <source>
        <dbReference type="Proteomes" id="UP000186997"/>
    </source>
</evidence>
<dbReference type="InterPro" id="IPR045857">
    <property type="entry name" value="O16G_dom_2"/>
</dbReference>
<dbReference type="AlphaFoldDB" id="A0A1R3WHM8"/>
<sequence length="634" mass="70892">MLSTTQQRKAAKSYVLAALEDAGLSRNDDDGRAFHARFEAHFPQLFDLFATLYGAHESCLDQLAQLIVLAQTSWRDRADDLKTLDAAREATPDWFQSNQMLGAFCYVDRYAGNLAGLKEHVPYFQELGITYLHLMPLFDCPKENSDGGYAVSSYREVRADLGTMADLRALAKDLREAGISLVVDFVFNHTSNEHEWAQKAAAGDPEYSDYYWIFNDRRMPDAFERTVREVFPDDHPGAFIQMEDGRWIWSTFHSFQWDLNYSNPAVFCAMAGEMLALANQGVDLIRMDAVAFIWKRLGTTCESQPEAHLLLRAFNAVCRIAAPSLLFKSEAIVHPDEVVSYIDPEECPISYNPLLMALSWEALATRKVELIDQAITRRQPINADCAWVNYVRSHDDIGWTFADEDAAELDILGFDHRRFLNSFYTNQFEGSFARGVPFQYNPKTGDCRVCGTTASLTGVEAGDAGGIDRMILLYGIAFSAGGIPLLSLGDEVGQLNDDAYKQNPGQAKDQRWVGRPLRPDVLYAQRFDPETNAGQIFARMKQLIEARRAAPGLAGNAIRPFPTDNPHVLGYVRSGDGQEVCILANFADDAQEVAADQFLETPPRMTDLITGESYHVRTGVTLAAHQILWLSLAV</sequence>
<dbReference type="OrthoDB" id="9805159at2"/>
<feature type="domain" description="Glycosyl hydrolase family 13 catalytic" evidence="1">
    <location>
        <begin position="104"/>
        <end position="518"/>
    </location>
</feature>
<gene>
    <name evidence="2" type="ORF">SAMN05421665_0559</name>
</gene>
<dbReference type="SUPFAM" id="SSF51011">
    <property type="entry name" value="Glycosyl hydrolase domain"/>
    <property type="match status" value="1"/>
</dbReference>
<dbReference type="GO" id="GO:0047669">
    <property type="term" value="F:amylosucrase activity"/>
    <property type="evidence" value="ECO:0007669"/>
    <property type="project" value="InterPro"/>
</dbReference>
<dbReference type="Gene3D" id="3.20.20.80">
    <property type="entry name" value="Glycosidases"/>
    <property type="match status" value="1"/>
</dbReference>
<proteinExistence type="predicted"/>
<dbReference type="STRING" id="287098.SAMN05421665_0559"/>
<reference evidence="3" key="1">
    <citation type="submission" date="2017-01" db="EMBL/GenBank/DDBJ databases">
        <authorList>
            <person name="Varghese N."/>
            <person name="Submissions S."/>
        </authorList>
    </citation>
    <scope>NUCLEOTIDE SEQUENCE [LARGE SCALE GENOMIC DNA]</scope>
    <source>
        <strain evidence="3">DSM 29591</strain>
    </source>
</reference>
<dbReference type="CDD" id="cd11324">
    <property type="entry name" value="AmyAc_Amylosucrase"/>
    <property type="match status" value="1"/>
</dbReference>
<dbReference type="InterPro" id="IPR044077">
    <property type="entry name" value="Amylosucrase"/>
</dbReference>
<dbReference type="GO" id="GO:0005975">
    <property type="term" value="P:carbohydrate metabolic process"/>
    <property type="evidence" value="ECO:0007669"/>
    <property type="project" value="InterPro"/>
</dbReference>
<dbReference type="SUPFAM" id="SSF51445">
    <property type="entry name" value="(Trans)glycosidases"/>
    <property type="match status" value="1"/>
</dbReference>
<dbReference type="InterPro" id="IPR006047">
    <property type="entry name" value="GH13_cat_dom"/>
</dbReference>
<dbReference type="InterPro" id="IPR013780">
    <property type="entry name" value="Glyco_hydro_b"/>
</dbReference>
<evidence type="ECO:0000259" key="1">
    <source>
        <dbReference type="SMART" id="SM00642"/>
    </source>
</evidence>
<dbReference type="PANTHER" id="PTHR10357">
    <property type="entry name" value="ALPHA-AMYLASE FAMILY MEMBER"/>
    <property type="match status" value="1"/>
</dbReference>
<name>A0A1R3WHM8_9RHOB</name>
<dbReference type="InterPro" id="IPR017853">
    <property type="entry name" value="GH"/>
</dbReference>
<dbReference type="SMART" id="SM00642">
    <property type="entry name" value="Aamy"/>
    <property type="match status" value="1"/>
</dbReference>
<dbReference type="RefSeq" id="WP_076658274.1">
    <property type="nucleotide sequence ID" value="NZ_FTPR01000001.1"/>
</dbReference>
<organism evidence="2 3">
    <name type="scientific">Yoonia rosea</name>
    <dbReference type="NCBI Taxonomy" id="287098"/>
    <lineage>
        <taxon>Bacteria</taxon>
        <taxon>Pseudomonadati</taxon>
        <taxon>Pseudomonadota</taxon>
        <taxon>Alphaproteobacteria</taxon>
        <taxon>Rhodobacterales</taxon>
        <taxon>Paracoccaceae</taxon>
        <taxon>Yoonia</taxon>
    </lineage>
</organism>
<dbReference type="Gene3D" id="1.10.1740.10">
    <property type="match status" value="1"/>
</dbReference>
<dbReference type="Pfam" id="PF00128">
    <property type="entry name" value="Alpha-amylase"/>
    <property type="match status" value="1"/>
</dbReference>